<dbReference type="PANTHER" id="PTHR10989:SF16">
    <property type="entry name" value="AT02829P-RELATED"/>
    <property type="match status" value="1"/>
</dbReference>
<dbReference type="GO" id="GO:0012505">
    <property type="term" value="C:endomembrane system"/>
    <property type="evidence" value="ECO:0007669"/>
    <property type="project" value="UniProtKB-SubCell"/>
</dbReference>
<evidence type="ECO:0000313" key="7">
    <source>
        <dbReference type="Proteomes" id="UP000698242"/>
    </source>
</evidence>
<dbReference type="Proteomes" id="UP000698242">
    <property type="component" value="Unassembled WGS sequence"/>
</dbReference>
<protein>
    <submittedName>
        <fullName evidence="6">FAR-17a/AIG1-like protein domain containing protein</fullName>
    </submittedName>
</protein>
<organism evidence="6 7">
    <name type="scientific">Profundibacterium mesophilum KAUST100406-0324</name>
    <dbReference type="NCBI Taxonomy" id="1037889"/>
    <lineage>
        <taxon>Bacteria</taxon>
        <taxon>Pseudomonadati</taxon>
        <taxon>Pseudomonadota</taxon>
        <taxon>Alphaproteobacteria</taxon>
        <taxon>Rhodobacterales</taxon>
        <taxon>Roseobacteraceae</taxon>
        <taxon>Profundibacterium</taxon>
    </lineage>
</organism>
<dbReference type="RefSeq" id="WP_159965259.1">
    <property type="nucleotide sequence ID" value="NZ_APKE01000020.1"/>
</dbReference>
<evidence type="ECO:0000256" key="3">
    <source>
        <dbReference type="ARBA" id="ARBA00022989"/>
    </source>
</evidence>
<dbReference type="Pfam" id="PF04750">
    <property type="entry name" value="Far-17a_AIG1"/>
    <property type="match status" value="1"/>
</dbReference>
<dbReference type="OrthoDB" id="7853064at2"/>
<comment type="subcellular location">
    <subcellularLocation>
        <location evidence="1">Endomembrane system</location>
        <topology evidence="1">Multi-pass membrane protein</topology>
    </subcellularLocation>
</comment>
<feature type="transmembrane region" description="Helical" evidence="5">
    <location>
        <begin position="185"/>
        <end position="206"/>
    </location>
</feature>
<feature type="transmembrane region" description="Helical" evidence="5">
    <location>
        <begin position="133"/>
        <end position="154"/>
    </location>
</feature>
<dbReference type="AlphaFoldDB" id="A0A921NSV3"/>
<comment type="caution">
    <text evidence="6">The sequence shown here is derived from an EMBL/GenBank/DDBJ whole genome shotgun (WGS) entry which is preliminary data.</text>
</comment>
<evidence type="ECO:0000256" key="4">
    <source>
        <dbReference type="ARBA" id="ARBA00023136"/>
    </source>
</evidence>
<evidence type="ECO:0000256" key="2">
    <source>
        <dbReference type="ARBA" id="ARBA00022692"/>
    </source>
</evidence>
<feature type="transmembrane region" description="Helical" evidence="5">
    <location>
        <begin position="39"/>
        <end position="56"/>
    </location>
</feature>
<evidence type="ECO:0000256" key="1">
    <source>
        <dbReference type="ARBA" id="ARBA00004127"/>
    </source>
</evidence>
<sequence>MHEKTDGLRIFRWGVLILAAFYWLELFRRIEPETFGWQFRYLTIWALSLSVVSAAMMLRHMRGGSPPYVLAATTAIFNALVLLLYWRLYFTDPALVNGSGEIVAWREYYLHGAGPVLQIIDALLLFGAFRRPLATVAATLAGIVLYVGWIELLVGPRNAEPAGLVTSGLPYPFLNDLALGGRFEFYATTTVTGLVFIALGTIVTWARGRMLRGRAAPV</sequence>
<gene>
    <name evidence="6" type="ORF">PMES_01689</name>
</gene>
<accession>A0A921NSV3</accession>
<keyword evidence="2 5" id="KW-0812">Transmembrane</keyword>
<dbReference type="GO" id="GO:0016020">
    <property type="term" value="C:membrane"/>
    <property type="evidence" value="ECO:0007669"/>
    <property type="project" value="InterPro"/>
</dbReference>
<keyword evidence="7" id="KW-1185">Reference proteome</keyword>
<feature type="transmembrane region" description="Helical" evidence="5">
    <location>
        <begin position="7"/>
        <end position="24"/>
    </location>
</feature>
<evidence type="ECO:0000256" key="5">
    <source>
        <dbReference type="SAM" id="Phobius"/>
    </source>
</evidence>
<keyword evidence="3 5" id="KW-1133">Transmembrane helix</keyword>
<proteinExistence type="predicted"/>
<dbReference type="EMBL" id="APKE01000020">
    <property type="protein sequence ID" value="KAF0675934.1"/>
    <property type="molecule type" value="Genomic_DNA"/>
</dbReference>
<dbReference type="InterPro" id="IPR006838">
    <property type="entry name" value="ADTRP_AIG1"/>
</dbReference>
<name>A0A921NSV3_9RHOB</name>
<keyword evidence="4 5" id="KW-0472">Membrane</keyword>
<dbReference type="PANTHER" id="PTHR10989">
    <property type="entry name" value="ANDROGEN-INDUCED PROTEIN 1-RELATED"/>
    <property type="match status" value="1"/>
</dbReference>
<evidence type="ECO:0000313" key="6">
    <source>
        <dbReference type="EMBL" id="KAF0675934.1"/>
    </source>
</evidence>
<reference evidence="6" key="1">
    <citation type="submission" date="2013-03" db="EMBL/GenBank/DDBJ databases">
        <title>Genome Sequence of the Profundibacterium mesophilum strain KAUST100406-0324T from Red Sea, a novel genus in the family Rhodobacteraceae.</title>
        <authorList>
            <person name="Essack M."/>
            <person name="Alam I."/>
            <person name="Lafi F."/>
            <person name="Alawi W."/>
            <person name="Kamanu F."/>
            <person name="Al-Suwailem A."/>
            <person name="Lee O.O."/>
            <person name="Xu Y."/>
            <person name="Bajic V."/>
            <person name="Qian P.-Y."/>
            <person name="Archer J."/>
        </authorList>
    </citation>
    <scope>NUCLEOTIDE SEQUENCE</scope>
    <source>
        <strain evidence="6">KAUST100406-0324</strain>
    </source>
</reference>
<feature type="transmembrane region" description="Helical" evidence="5">
    <location>
        <begin position="68"/>
        <end position="88"/>
    </location>
</feature>